<sequence length="235" mass="25346">MHHTRRILLAFSLAASAASVAFADYQNITQTTGDDRLEELSKTLAQGSYNHPDDIDLPAVSNVSVQLREKTIELNNAMIEKKYGRSAISTPKEKSTSSFSSNTGYSWLVSHPLEEGRVSSSWGTRTLLGSTRHHSGIDLSAPSGTPIYATGPGVVTKSGWGSGYGQYVEIDHGNGYITRYAHASRLIVNAGDRVSAGEHIANVGCTGRCTGPHLHFEVVKDGQRKNPSTYLAMLP</sequence>
<evidence type="ECO:0000313" key="4">
    <source>
        <dbReference type="EMBL" id="QUY36772.1"/>
    </source>
</evidence>
<reference evidence="3 7" key="3">
    <citation type="submission" date="2024-03" db="EMBL/GenBank/DDBJ databases">
        <title>Cross-transmission of Acinetobacter junii carrying blaOXA-58 in a neonatal intensive care unit.</title>
        <authorList>
            <person name="Bour M."/>
            <person name="Potron A."/>
            <person name="Lecointe D."/>
        </authorList>
    </citation>
    <scope>NUCLEOTIDE SEQUENCE [LARGE SCALE GENOMIC DNA]</scope>
    <source>
        <strain evidence="3 7">21A3096 case 1</strain>
    </source>
</reference>
<evidence type="ECO:0000313" key="3">
    <source>
        <dbReference type="EMBL" id="MEK0251663.1"/>
    </source>
</evidence>
<dbReference type="Pfam" id="PF01551">
    <property type="entry name" value="Peptidase_M23"/>
    <property type="match status" value="1"/>
</dbReference>
<reference evidence="5 6" key="1">
    <citation type="submission" date="2018-04" db="EMBL/GenBank/DDBJ databases">
        <title>Acinetobacter junii Genome sequencing and assembly.</title>
        <authorList>
            <person name="Su J."/>
            <person name="Rensing C."/>
            <person name="Mazhar H.S."/>
        </authorList>
    </citation>
    <scope>NUCLEOTIDE SEQUENCE [LARGE SCALE GENOMIC DNA]</scope>
    <source>
        <strain evidence="5 6">SC22</strain>
    </source>
</reference>
<feature type="domain" description="M23ase beta-sheet core" evidence="2">
    <location>
        <begin position="133"/>
        <end position="227"/>
    </location>
</feature>
<dbReference type="EMBL" id="QEWH01000004">
    <property type="protein sequence ID" value="RBA50232.1"/>
    <property type="molecule type" value="Genomic_DNA"/>
</dbReference>
<dbReference type="EMBL" id="JBBMLE010000009">
    <property type="protein sequence ID" value="MEK0251663.1"/>
    <property type="molecule type" value="Genomic_DNA"/>
</dbReference>
<dbReference type="PANTHER" id="PTHR21666">
    <property type="entry name" value="PEPTIDASE-RELATED"/>
    <property type="match status" value="1"/>
</dbReference>
<dbReference type="Proteomes" id="UP000679388">
    <property type="component" value="Chromosome"/>
</dbReference>
<dbReference type="EC" id="3.4.-.-" evidence="3"/>
<dbReference type="PANTHER" id="PTHR21666:SF270">
    <property type="entry name" value="MUREIN HYDROLASE ACTIVATOR ENVC"/>
    <property type="match status" value="1"/>
</dbReference>
<evidence type="ECO:0000256" key="1">
    <source>
        <dbReference type="SAM" id="SignalP"/>
    </source>
</evidence>
<keyword evidence="3" id="KW-0378">Hydrolase</keyword>
<dbReference type="Gene3D" id="2.70.70.10">
    <property type="entry name" value="Glucose Permease (Domain IIA)"/>
    <property type="match status" value="1"/>
</dbReference>
<protein>
    <submittedName>
        <fullName evidence="3">M23 family metallopeptidase</fullName>
        <ecNumber evidence="3">3.4.-.-</ecNumber>
    </submittedName>
    <submittedName>
        <fullName evidence="5">M23 family peptidase</fullName>
    </submittedName>
</protein>
<dbReference type="Proteomes" id="UP000253688">
    <property type="component" value="Unassembled WGS sequence"/>
</dbReference>
<reference evidence="4" key="2">
    <citation type="submission" date="2020-07" db="EMBL/GenBank/DDBJ databases">
        <title>Acinetobacter junii strain YR7 chromosome and plasmid pNDM-YR7.</title>
        <authorList>
            <person name="Tang B."/>
        </authorList>
    </citation>
    <scope>NUCLEOTIDE SEQUENCE</scope>
    <source>
        <strain evidence="4">YR7</strain>
    </source>
</reference>
<proteinExistence type="predicted"/>
<accession>A0A2R4UL47</accession>
<dbReference type="SUPFAM" id="SSF51261">
    <property type="entry name" value="Duplicated hybrid motif"/>
    <property type="match status" value="1"/>
</dbReference>
<keyword evidence="1" id="KW-0732">Signal</keyword>
<dbReference type="InterPro" id="IPR016047">
    <property type="entry name" value="M23ase_b-sheet_dom"/>
</dbReference>
<dbReference type="OrthoDB" id="9815245at2"/>
<dbReference type="RefSeq" id="WP_004909910.1">
    <property type="nucleotide sequence ID" value="NZ_BBOS01000006.1"/>
</dbReference>
<gene>
    <name evidence="5" type="ORF">DC346_00730</name>
    <name evidence="4" type="ORF">H2677_00720</name>
    <name evidence="3" type="ORF">WM018_03840</name>
</gene>
<dbReference type="GeneID" id="70091011"/>
<dbReference type="CDD" id="cd12797">
    <property type="entry name" value="M23_peptidase"/>
    <property type="match status" value="1"/>
</dbReference>
<dbReference type="GO" id="GO:0004222">
    <property type="term" value="F:metalloendopeptidase activity"/>
    <property type="evidence" value="ECO:0007669"/>
    <property type="project" value="TreeGrafter"/>
</dbReference>
<name>A0A2R4UL47_ACIJU</name>
<evidence type="ECO:0000313" key="6">
    <source>
        <dbReference type="Proteomes" id="UP000253688"/>
    </source>
</evidence>
<evidence type="ECO:0000313" key="5">
    <source>
        <dbReference type="EMBL" id="RBA50232.1"/>
    </source>
</evidence>
<evidence type="ECO:0000313" key="7">
    <source>
        <dbReference type="Proteomes" id="UP001498501"/>
    </source>
</evidence>
<evidence type="ECO:0000259" key="2">
    <source>
        <dbReference type="Pfam" id="PF01551"/>
    </source>
</evidence>
<dbReference type="Proteomes" id="UP001498501">
    <property type="component" value="Unassembled WGS sequence"/>
</dbReference>
<dbReference type="InterPro" id="IPR050570">
    <property type="entry name" value="Cell_wall_metabolism_enzyme"/>
</dbReference>
<dbReference type="STRING" id="40215.BVL33_02175"/>
<feature type="chain" id="PRO_5044578584" evidence="1">
    <location>
        <begin position="24"/>
        <end position="235"/>
    </location>
</feature>
<feature type="signal peptide" evidence="1">
    <location>
        <begin position="1"/>
        <end position="23"/>
    </location>
</feature>
<dbReference type="InterPro" id="IPR011055">
    <property type="entry name" value="Dup_hybrid_motif"/>
</dbReference>
<organism evidence="5 6">
    <name type="scientific">Acinetobacter junii</name>
    <dbReference type="NCBI Taxonomy" id="40215"/>
    <lineage>
        <taxon>Bacteria</taxon>
        <taxon>Pseudomonadati</taxon>
        <taxon>Pseudomonadota</taxon>
        <taxon>Gammaproteobacteria</taxon>
        <taxon>Moraxellales</taxon>
        <taxon>Moraxellaceae</taxon>
        <taxon>Acinetobacter</taxon>
    </lineage>
</organism>
<dbReference type="AlphaFoldDB" id="A0A2R4UL47"/>
<keyword evidence="7" id="KW-1185">Reference proteome</keyword>
<dbReference type="EMBL" id="CP059558">
    <property type="protein sequence ID" value="QUY36772.1"/>
    <property type="molecule type" value="Genomic_DNA"/>
</dbReference>